<proteinExistence type="predicted"/>
<dbReference type="EMBL" id="CALNXI010000024">
    <property type="protein sequence ID" value="CAH3015508.1"/>
    <property type="molecule type" value="Genomic_DNA"/>
</dbReference>
<evidence type="ECO:0000313" key="2">
    <source>
        <dbReference type="Proteomes" id="UP001159427"/>
    </source>
</evidence>
<reference evidence="1 2" key="1">
    <citation type="submission" date="2022-05" db="EMBL/GenBank/DDBJ databases">
        <authorList>
            <consortium name="Genoscope - CEA"/>
            <person name="William W."/>
        </authorList>
    </citation>
    <scope>NUCLEOTIDE SEQUENCE [LARGE SCALE GENOMIC DNA]</scope>
</reference>
<evidence type="ECO:0000313" key="1">
    <source>
        <dbReference type="EMBL" id="CAH3015508.1"/>
    </source>
</evidence>
<organism evidence="1 2">
    <name type="scientific">Porites evermanni</name>
    <dbReference type="NCBI Taxonomy" id="104178"/>
    <lineage>
        <taxon>Eukaryota</taxon>
        <taxon>Metazoa</taxon>
        <taxon>Cnidaria</taxon>
        <taxon>Anthozoa</taxon>
        <taxon>Hexacorallia</taxon>
        <taxon>Scleractinia</taxon>
        <taxon>Fungiina</taxon>
        <taxon>Poritidae</taxon>
        <taxon>Porites</taxon>
    </lineage>
</organism>
<accession>A0ABN8LJB5</accession>
<name>A0ABN8LJB5_9CNID</name>
<sequence>MSELLTLIQRGNESIDFKQQRSCSAIPVYFRCKSAPIQIEMTLGVIDRPFKGRSGMESEKELVGKLKELIGELNRYFAAVTPEEARKFASFFPRVKPTENKEKPFICRVKKTEDSFSQYES</sequence>
<comment type="caution">
    <text evidence="1">The sequence shown here is derived from an EMBL/GenBank/DDBJ whole genome shotgun (WGS) entry which is preliminary data.</text>
</comment>
<keyword evidence="2" id="KW-1185">Reference proteome</keyword>
<gene>
    <name evidence="1" type="ORF">PEVE_00017426</name>
</gene>
<dbReference type="Proteomes" id="UP001159427">
    <property type="component" value="Unassembled WGS sequence"/>
</dbReference>
<protein>
    <submittedName>
        <fullName evidence="1">Uncharacterized protein</fullName>
    </submittedName>
</protein>